<evidence type="ECO:0000259" key="3">
    <source>
        <dbReference type="Pfam" id="PF00875"/>
    </source>
</evidence>
<feature type="region of interest" description="Disordered" evidence="1">
    <location>
        <begin position="100"/>
        <end position="134"/>
    </location>
</feature>
<dbReference type="Gene3D" id="1.25.40.80">
    <property type="match status" value="1"/>
</dbReference>
<proteinExistence type="predicted"/>
<feature type="signal peptide" evidence="2">
    <location>
        <begin position="1"/>
        <end position="17"/>
    </location>
</feature>
<dbReference type="Pfam" id="PF00875">
    <property type="entry name" value="DNA_photolyase"/>
    <property type="match status" value="1"/>
</dbReference>
<dbReference type="InterPro" id="IPR036155">
    <property type="entry name" value="Crypto/Photolyase_N_sf"/>
</dbReference>
<protein>
    <recommendedName>
        <fullName evidence="3">Photolyase/cryptochrome alpha/beta domain-containing protein</fullName>
    </recommendedName>
</protein>
<evidence type="ECO:0000313" key="4">
    <source>
        <dbReference type="EMBL" id="MEQ2208584.1"/>
    </source>
</evidence>
<dbReference type="EMBL" id="JAHRIN010050599">
    <property type="protein sequence ID" value="MEQ2208584.1"/>
    <property type="molecule type" value="Genomic_DNA"/>
</dbReference>
<feature type="non-terminal residue" evidence="4">
    <location>
        <position position="134"/>
    </location>
</feature>
<keyword evidence="2" id="KW-0732">Signal</keyword>
<evidence type="ECO:0000256" key="2">
    <source>
        <dbReference type="SAM" id="SignalP"/>
    </source>
</evidence>
<dbReference type="SUPFAM" id="SSF52425">
    <property type="entry name" value="Cryptochrome/photolyase, N-terminal domain"/>
    <property type="match status" value="1"/>
</dbReference>
<evidence type="ECO:0000313" key="5">
    <source>
        <dbReference type="Proteomes" id="UP001434883"/>
    </source>
</evidence>
<dbReference type="Proteomes" id="UP001434883">
    <property type="component" value="Unassembled WGS sequence"/>
</dbReference>
<sequence length="134" mass="15133">IRIHLDLTLLLVHTLFPTRFPPSDPSAQDAAAWCYINCDSCVASEELNVEKKVKEVCAQLKVKVHTCWGSTLYHMEDLPFHQISRLPDVYTEFRKAVESQSRVRPVLPTPERLNPLPPGLDEGAIPTAEDLQQT</sequence>
<reference evidence="4 5" key="1">
    <citation type="submission" date="2021-06" db="EMBL/GenBank/DDBJ databases">
        <authorList>
            <person name="Palmer J.M."/>
        </authorList>
    </citation>
    <scope>NUCLEOTIDE SEQUENCE [LARGE SCALE GENOMIC DNA]</scope>
    <source>
        <strain evidence="4 5">XC_2019</strain>
        <tissue evidence="4">Muscle</tissue>
    </source>
</reference>
<dbReference type="PANTHER" id="PTHR11455:SF22">
    <property type="entry name" value="CRYPTOCHROME DASH"/>
    <property type="match status" value="1"/>
</dbReference>
<accession>A0ABV0RK79</accession>
<name>A0ABV0RK79_9TELE</name>
<organism evidence="4 5">
    <name type="scientific">Xenoophorus captivus</name>
    <dbReference type="NCBI Taxonomy" id="1517983"/>
    <lineage>
        <taxon>Eukaryota</taxon>
        <taxon>Metazoa</taxon>
        <taxon>Chordata</taxon>
        <taxon>Craniata</taxon>
        <taxon>Vertebrata</taxon>
        <taxon>Euteleostomi</taxon>
        <taxon>Actinopterygii</taxon>
        <taxon>Neopterygii</taxon>
        <taxon>Teleostei</taxon>
        <taxon>Neoteleostei</taxon>
        <taxon>Acanthomorphata</taxon>
        <taxon>Ovalentaria</taxon>
        <taxon>Atherinomorphae</taxon>
        <taxon>Cyprinodontiformes</taxon>
        <taxon>Goodeidae</taxon>
        <taxon>Xenoophorus</taxon>
    </lineage>
</organism>
<comment type="caution">
    <text evidence="4">The sequence shown here is derived from an EMBL/GenBank/DDBJ whole genome shotgun (WGS) entry which is preliminary data.</text>
</comment>
<evidence type="ECO:0000256" key="1">
    <source>
        <dbReference type="SAM" id="MobiDB-lite"/>
    </source>
</evidence>
<keyword evidence="5" id="KW-1185">Reference proteome</keyword>
<gene>
    <name evidence="4" type="ORF">XENOCAPTIV_007582</name>
</gene>
<dbReference type="InterPro" id="IPR002081">
    <property type="entry name" value="Cryptochrome/DNA_photolyase_1"/>
</dbReference>
<feature type="non-terminal residue" evidence="4">
    <location>
        <position position="1"/>
    </location>
</feature>
<dbReference type="PANTHER" id="PTHR11455">
    <property type="entry name" value="CRYPTOCHROME"/>
    <property type="match status" value="1"/>
</dbReference>
<dbReference type="InterPro" id="IPR006050">
    <property type="entry name" value="DNA_photolyase_N"/>
</dbReference>
<feature type="domain" description="Photolyase/cryptochrome alpha/beta" evidence="3">
    <location>
        <begin position="38"/>
        <end position="110"/>
    </location>
</feature>
<feature type="chain" id="PRO_5045728038" description="Photolyase/cryptochrome alpha/beta domain-containing protein" evidence="2">
    <location>
        <begin position="18"/>
        <end position="134"/>
    </location>
</feature>